<feature type="transmembrane region" description="Helical" evidence="6">
    <location>
        <begin position="20"/>
        <end position="38"/>
    </location>
</feature>
<evidence type="ECO:0000256" key="5">
    <source>
        <dbReference type="ARBA" id="ARBA00023136"/>
    </source>
</evidence>
<name>A0ABV7BLC8_9PROT</name>
<feature type="transmembrane region" description="Helical" evidence="6">
    <location>
        <begin position="286"/>
        <end position="303"/>
    </location>
</feature>
<comment type="caution">
    <text evidence="7">The sequence shown here is derived from an EMBL/GenBank/DDBJ whole genome shotgun (WGS) entry which is preliminary data.</text>
</comment>
<feature type="transmembrane region" description="Helical" evidence="6">
    <location>
        <begin position="44"/>
        <end position="67"/>
    </location>
</feature>
<keyword evidence="8" id="KW-1185">Reference proteome</keyword>
<feature type="transmembrane region" description="Helical" evidence="6">
    <location>
        <begin position="120"/>
        <end position="140"/>
    </location>
</feature>
<keyword evidence="3 6" id="KW-0812">Transmembrane</keyword>
<evidence type="ECO:0000256" key="2">
    <source>
        <dbReference type="ARBA" id="ARBA00022475"/>
    </source>
</evidence>
<dbReference type="RefSeq" id="WP_216833795.1">
    <property type="nucleotide sequence ID" value="NZ_JAFNJS010000001.1"/>
</dbReference>
<feature type="transmembrane region" description="Helical" evidence="6">
    <location>
        <begin position="88"/>
        <end position="114"/>
    </location>
</feature>
<evidence type="ECO:0000256" key="4">
    <source>
        <dbReference type="ARBA" id="ARBA00022989"/>
    </source>
</evidence>
<dbReference type="Pfam" id="PF07690">
    <property type="entry name" value="MFS_1"/>
    <property type="match status" value="1"/>
</dbReference>
<proteinExistence type="predicted"/>
<feature type="transmembrane region" description="Helical" evidence="6">
    <location>
        <begin position="376"/>
        <end position="397"/>
    </location>
</feature>
<feature type="transmembrane region" description="Helical" evidence="6">
    <location>
        <begin position="152"/>
        <end position="171"/>
    </location>
</feature>
<keyword evidence="4 6" id="KW-1133">Transmembrane helix</keyword>
<protein>
    <submittedName>
        <fullName evidence="7">MFS transporter</fullName>
    </submittedName>
</protein>
<feature type="transmembrane region" description="Helical" evidence="6">
    <location>
        <begin position="255"/>
        <end position="274"/>
    </location>
</feature>
<evidence type="ECO:0000256" key="1">
    <source>
        <dbReference type="ARBA" id="ARBA00004651"/>
    </source>
</evidence>
<evidence type="ECO:0000313" key="7">
    <source>
        <dbReference type="EMBL" id="MFC2998421.1"/>
    </source>
</evidence>
<reference evidence="8" key="1">
    <citation type="journal article" date="2019" name="Int. J. Syst. Evol. Microbiol.">
        <title>The Global Catalogue of Microorganisms (GCM) 10K type strain sequencing project: providing services to taxonomists for standard genome sequencing and annotation.</title>
        <authorList>
            <consortium name="The Broad Institute Genomics Platform"/>
            <consortium name="The Broad Institute Genome Sequencing Center for Infectious Disease"/>
            <person name="Wu L."/>
            <person name="Ma J."/>
        </authorList>
    </citation>
    <scope>NUCLEOTIDE SEQUENCE [LARGE SCALE GENOMIC DNA]</scope>
    <source>
        <strain evidence="8">CGMCC 1.16855</strain>
    </source>
</reference>
<organism evidence="7 8">
    <name type="scientific">Falsiroseomonas tokyonensis</name>
    <dbReference type="NCBI Taxonomy" id="430521"/>
    <lineage>
        <taxon>Bacteria</taxon>
        <taxon>Pseudomonadati</taxon>
        <taxon>Pseudomonadota</taxon>
        <taxon>Alphaproteobacteria</taxon>
        <taxon>Acetobacterales</taxon>
        <taxon>Roseomonadaceae</taxon>
        <taxon>Falsiroseomonas</taxon>
    </lineage>
</organism>
<dbReference type="PANTHER" id="PTHR23513:SF11">
    <property type="entry name" value="STAPHYLOFERRIN A TRANSPORTER"/>
    <property type="match status" value="1"/>
</dbReference>
<feature type="transmembrane region" description="Helical" evidence="6">
    <location>
        <begin position="217"/>
        <end position="243"/>
    </location>
</feature>
<feature type="transmembrane region" description="Helical" evidence="6">
    <location>
        <begin position="309"/>
        <end position="332"/>
    </location>
</feature>
<dbReference type="Proteomes" id="UP001595420">
    <property type="component" value="Unassembled WGS sequence"/>
</dbReference>
<dbReference type="EMBL" id="JBHRSB010000001">
    <property type="protein sequence ID" value="MFC2998421.1"/>
    <property type="molecule type" value="Genomic_DNA"/>
</dbReference>
<evidence type="ECO:0000256" key="3">
    <source>
        <dbReference type="ARBA" id="ARBA00022692"/>
    </source>
</evidence>
<dbReference type="CDD" id="cd06173">
    <property type="entry name" value="MFS_MefA_like"/>
    <property type="match status" value="1"/>
</dbReference>
<keyword evidence="2" id="KW-1003">Cell membrane</keyword>
<sequence>MKPLAPFRQPGFRRQFPADLATSWAFEVETLVLGWFVLTETGSVVWLTAFAALQYLGTLIAPMFGVAGDRIGHRQLLSAMRGFYAAQAAIIAAMALTNTLGAPQVLVIATMMGLVRPSDLGLRSALIAATMPPPLMTQAMGISRSSADSARIAGALAGAGLVATLGLGPTYLVVTGLYLFSLARTLGVAVPTRPPVARASPWRDLRDGFAHVRGNPPLLATMLLAFLVNLAAFPTTGGLLPYVAREIYGMDQGGLGTLVACFAGGALAGTCVVIARGAALKPARSMVLSCLAWFPMLMLFAQIRDPIAGMTLMAVIGFTQSFAMVPMSVILLRCADEPYRGRVMGLRMLAVYGLPIGLVLSGPAIAWLGFTQATTLYATIGLLCTIAITTTFHPHLLPSTATANTPRPG</sequence>
<dbReference type="InterPro" id="IPR011701">
    <property type="entry name" value="MFS"/>
</dbReference>
<evidence type="ECO:0000256" key="6">
    <source>
        <dbReference type="SAM" id="Phobius"/>
    </source>
</evidence>
<feature type="transmembrane region" description="Helical" evidence="6">
    <location>
        <begin position="344"/>
        <end position="370"/>
    </location>
</feature>
<dbReference type="PANTHER" id="PTHR23513">
    <property type="entry name" value="INTEGRAL MEMBRANE EFFLUX PROTEIN-RELATED"/>
    <property type="match status" value="1"/>
</dbReference>
<accession>A0ABV7BLC8</accession>
<comment type="subcellular location">
    <subcellularLocation>
        <location evidence="1">Cell membrane</location>
        <topology evidence="1">Multi-pass membrane protein</topology>
    </subcellularLocation>
</comment>
<keyword evidence="5 6" id="KW-0472">Membrane</keyword>
<evidence type="ECO:0000313" key="8">
    <source>
        <dbReference type="Proteomes" id="UP001595420"/>
    </source>
</evidence>
<gene>
    <name evidence="7" type="ORF">ACFOD3_00870</name>
</gene>